<dbReference type="InParanoid" id="G3JDH6"/>
<evidence type="ECO:0000313" key="1">
    <source>
        <dbReference type="EMBL" id="EGX92651.1"/>
    </source>
</evidence>
<evidence type="ECO:0000313" key="2">
    <source>
        <dbReference type="Proteomes" id="UP000001610"/>
    </source>
</evidence>
<proteinExistence type="predicted"/>
<sequence length="154" mass="16613">MASCSAVTGLDADEGKPVRTHCNVTKRPCREARYVVGGPDLGPGVAVLGDTEIAARLTLVAMYLDGVGSEKRARVSEEDHCTRVLDHPRKKNHCLHPPYNVPESVQSCPSDTTVGIALLPWVALLASKLPPLYKFQGSWGVTFIVHARLDPPCS</sequence>
<dbReference type="VEuPathDB" id="FungiDB:CCM_04024"/>
<reference evidence="1 2" key="1">
    <citation type="journal article" date="2011" name="Genome Biol.">
        <title>Genome sequence of the insect pathogenic fungus Cordyceps militaris, a valued traditional Chinese medicine.</title>
        <authorList>
            <person name="Zheng P."/>
            <person name="Xia Y."/>
            <person name="Xiao G."/>
            <person name="Xiong C."/>
            <person name="Hu X."/>
            <person name="Zhang S."/>
            <person name="Zheng H."/>
            <person name="Huang Y."/>
            <person name="Zhou Y."/>
            <person name="Wang S."/>
            <person name="Zhao G.P."/>
            <person name="Liu X."/>
            <person name="St Leger R.J."/>
            <person name="Wang C."/>
        </authorList>
    </citation>
    <scope>NUCLEOTIDE SEQUENCE [LARGE SCALE GENOMIC DNA]</scope>
    <source>
        <strain evidence="1 2">CM01</strain>
    </source>
</reference>
<name>G3JDH6_CORMM</name>
<protein>
    <submittedName>
        <fullName evidence="1">Uncharacterized protein</fullName>
    </submittedName>
</protein>
<dbReference type="EMBL" id="JH126401">
    <property type="protein sequence ID" value="EGX92651.1"/>
    <property type="molecule type" value="Genomic_DNA"/>
</dbReference>
<dbReference type="GeneID" id="18166047"/>
<gene>
    <name evidence="1" type="ORF">CCM_04024</name>
</gene>
<dbReference type="Proteomes" id="UP000001610">
    <property type="component" value="Unassembled WGS sequence"/>
</dbReference>
<dbReference type="AlphaFoldDB" id="G3JDH6"/>
<keyword evidence="2" id="KW-1185">Reference proteome</keyword>
<accession>G3JDH6</accession>
<dbReference type="HOGENOM" id="CLU_1704151_0_0_1"/>
<dbReference type="RefSeq" id="XP_006669235.1">
    <property type="nucleotide sequence ID" value="XM_006669172.1"/>
</dbReference>
<organism evidence="1 2">
    <name type="scientific">Cordyceps militaris (strain CM01)</name>
    <name type="common">Caterpillar fungus</name>
    <dbReference type="NCBI Taxonomy" id="983644"/>
    <lineage>
        <taxon>Eukaryota</taxon>
        <taxon>Fungi</taxon>
        <taxon>Dikarya</taxon>
        <taxon>Ascomycota</taxon>
        <taxon>Pezizomycotina</taxon>
        <taxon>Sordariomycetes</taxon>
        <taxon>Hypocreomycetidae</taxon>
        <taxon>Hypocreales</taxon>
        <taxon>Cordycipitaceae</taxon>
        <taxon>Cordyceps</taxon>
    </lineage>
</organism>
<dbReference type="KEGG" id="cmt:CCM_04024"/>